<dbReference type="PANTHER" id="PTHR13932">
    <property type="entry name" value="COPROPORPHYRINIGEN III OXIDASE"/>
    <property type="match status" value="1"/>
</dbReference>
<dbReference type="PROSITE" id="PS51918">
    <property type="entry name" value="RADICAL_SAM"/>
    <property type="match status" value="1"/>
</dbReference>
<reference evidence="11 12" key="1">
    <citation type="journal article" date="2010" name="J. Bacteriol.">
        <title>Complete genome sequence of the cellulolytic thermophile Caldicellulosiruptor obsidiansis OB47T.</title>
        <authorList>
            <person name="Elkins J.G."/>
            <person name="Lochner A."/>
            <person name="Hamilton-Brehm S.D."/>
            <person name="Davenport K.W."/>
            <person name="Podar M."/>
            <person name="Brown S.D."/>
            <person name="Land M.L."/>
            <person name="Hauser L.J."/>
            <person name="Klingeman D.M."/>
            <person name="Raman B."/>
            <person name="Goodwin L.A."/>
            <person name="Tapia R."/>
            <person name="Meincke L.J."/>
            <person name="Detter J.C."/>
            <person name="Bruce D.C."/>
            <person name="Han C.S."/>
            <person name="Palumbo A.V."/>
            <person name="Cottingham R.W."/>
            <person name="Keller M."/>
            <person name="Graham D.E."/>
        </authorList>
    </citation>
    <scope>NUCLEOTIDE SEQUENCE [LARGE SCALE GENOMIC DNA]</scope>
    <source>
        <strain evidence="12">ATCC BAA-2073 / strain OB47</strain>
    </source>
</reference>
<dbReference type="InterPro" id="IPR010723">
    <property type="entry name" value="HemN_C"/>
</dbReference>
<dbReference type="SFLD" id="SFLDG01065">
    <property type="entry name" value="anaerobic_coproporphyrinogen-I"/>
    <property type="match status" value="1"/>
</dbReference>
<dbReference type="STRING" id="608506.COB47_1000"/>
<dbReference type="HOGENOM" id="CLU_027579_2_2_9"/>
<evidence type="ECO:0000313" key="11">
    <source>
        <dbReference type="EMBL" id="ADL42301.1"/>
    </source>
</evidence>
<dbReference type="InterPro" id="IPR006638">
    <property type="entry name" value="Elp3/MiaA/NifB-like_rSAM"/>
</dbReference>
<dbReference type="SFLD" id="SFLDG01082">
    <property type="entry name" value="B12-binding_domain_containing"/>
    <property type="match status" value="1"/>
</dbReference>
<dbReference type="InterPro" id="IPR007197">
    <property type="entry name" value="rSAM"/>
</dbReference>
<comment type="function">
    <text evidence="9">Probably acts as a heme chaperone, transferring heme to an unknown acceptor. Binds one molecule of heme per monomer, possibly covalently. Binds 1 [4Fe-4S] cluster. The cluster is coordinated with 3 cysteines and an exchangeable S-adenosyl-L-methionine.</text>
</comment>
<evidence type="ECO:0000256" key="6">
    <source>
        <dbReference type="ARBA" id="ARBA00023004"/>
    </source>
</evidence>
<evidence type="ECO:0000256" key="8">
    <source>
        <dbReference type="ARBA" id="ARBA00023186"/>
    </source>
</evidence>
<proteinExistence type="inferred from homology"/>
<dbReference type="GO" id="GO:0006779">
    <property type="term" value="P:porphyrin-containing compound biosynthetic process"/>
    <property type="evidence" value="ECO:0007669"/>
    <property type="project" value="InterPro"/>
</dbReference>
<evidence type="ECO:0000256" key="2">
    <source>
        <dbReference type="ARBA" id="ARBA00017228"/>
    </source>
</evidence>
<dbReference type="KEGG" id="cob:COB47_1000"/>
<keyword evidence="4 9" id="KW-0949">S-adenosyl-L-methionine</keyword>
<comment type="subcellular location">
    <subcellularLocation>
        <location evidence="9">Cytoplasm</location>
    </subcellularLocation>
</comment>
<dbReference type="Gene3D" id="3.20.20.70">
    <property type="entry name" value="Aldolase class I"/>
    <property type="match status" value="1"/>
</dbReference>
<dbReference type="SFLD" id="SFLDF00288">
    <property type="entry name" value="HemN-like__clustered_with_nucl"/>
    <property type="match status" value="1"/>
</dbReference>
<keyword evidence="7 9" id="KW-0411">Iron-sulfur</keyword>
<dbReference type="GO" id="GO:0004109">
    <property type="term" value="F:coproporphyrinogen oxidase activity"/>
    <property type="evidence" value="ECO:0007669"/>
    <property type="project" value="InterPro"/>
</dbReference>
<dbReference type="SMART" id="SM00729">
    <property type="entry name" value="Elp3"/>
    <property type="match status" value="1"/>
</dbReference>
<evidence type="ECO:0000256" key="4">
    <source>
        <dbReference type="ARBA" id="ARBA00022691"/>
    </source>
</evidence>
<keyword evidence="8 9" id="KW-0143">Chaperone</keyword>
<dbReference type="CDD" id="cd01335">
    <property type="entry name" value="Radical_SAM"/>
    <property type="match status" value="1"/>
</dbReference>
<dbReference type="AlphaFoldDB" id="D9TJW9"/>
<keyword evidence="9" id="KW-0963">Cytoplasm</keyword>
<dbReference type="SUPFAM" id="SSF102114">
    <property type="entry name" value="Radical SAM enzymes"/>
    <property type="match status" value="1"/>
</dbReference>
<dbReference type="SFLD" id="SFLDS00029">
    <property type="entry name" value="Radical_SAM"/>
    <property type="match status" value="1"/>
</dbReference>
<sequence>MELRKIGLYIHIPFCKKKCYYCDFVSYENANDNLVFEYFSSLESELIFYKENYEFEIDTIYIGGGTPSFISAKYILKLFEFIYSNFKIKDNYEITIEANPESITHEKLQSYSLAGVNRLSVGIQSLNDTELKAIGRIHNSEVALKSLSIVPLYFENFNVDVIVGLPYQNFESFMQTLNKLLDFSPPHISIYSLKIEEGTPLFENYEKYESFLPSEDEERKMFWCAKRILFETGFCHYEISNFAKKGFECKHNLKYWNCNEYIGIGCAAHSYFDGYRYYNTSNISEYINKIKKNGLAVEGKEFISVEESEKEFIILGLRKIEGFSLNEFRERFGADFERKYKYQIEKLKKYGLIEIEKNCVKLTERGIDLANLVWQEFV</sequence>
<keyword evidence="6 9" id="KW-0408">Iron</keyword>
<dbReference type="EMBL" id="CP002164">
    <property type="protein sequence ID" value="ADL42301.1"/>
    <property type="molecule type" value="Genomic_DNA"/>
</dbReference>
<evidence type="ECO:0000313" key="12">
    <source>
        <dbReference type="Proteomes" id="UP000000347"/>
    </source>
</evidence>
<comment type="similarity">
    <text evidence="1">Belongs to the anaerobic coproporphyrinogen-III oxidase family. HemW subfamily.</text>
</comment>
<keyword evidence="9" id="KW-0004">4Fe-4S</keyword>
<accession>D9TJW9</accession>
<dbReference type="Pfam" id="PF04055">
    <property type="entry name" value="Radical_SAM"/>
    <property type="match status" value="1"/>
</dbReference>
<dbReference type="NCBIfam" id="TIGR00539">
    <property type="entry name" value="hemN_rel"/>
    <property type="match status" value="1"/>
</dbReference>
<organism evidence="11 12">
    <name type="scientific">Caldicellulosiruptor obsidiansis (strain ATCC BAA-2073 / JCM 16842 / OB47)</name>
    <dbReference type="NCBI Taxonomy" id="608506"/>
    <lineage>
        <taxon>Bacteria</taxon>
        <taxon>Bacillati</taxon>
        <taxon>Bacillota</taxon>
        <taxon>Bacillota incertae sedis</taxon>
        <taxon>Caldicellulosiruptorales</taxon>
        <taxon>Caldicellulosiruptoraceae</taxon>
        <taxon>Caldicellulosiruptor</taxon>
    </lineage>
</organism>
<dbReference type="Pfam" id="PF06969">
    <property type="entry name" value="HemN_C"/>
    <property type="match status" value="1"/>
</dbReference>
<protein>
    <recommendedName>
        <fullName evidence="2 9">Heme chaperone HemW</fullName>
    </recommendedName>
</protein>
<dbReference type="SFLD" id="SFLDF00562">
    <property type="entry name" value="HemN-like__clustered_with_heat"/>
    <property type="match status" value="1"/>
</dbReference>
<dbReference type="InterPro" id="IPR058240">
    <property type="entry name" value="rSAM_sf"/>
</dbReference>
<evidence type="ECO:0000256" key="9">
    <source>
        <dbReference type="RuleBase" id="RU364116"/>
    </source>
</evidence>
<dbReference type="InterPro" id="IPR013785">
    <property type="entry name" value="Aldolase_TIM"/>
</dbReference>
<dbReference type="Proteomes" id="UP000000347">
    <property type="component" value="Chromosome"/>
</dbReference>
<dbReference type="GO" id="GO:0005737">
    <property type="term" value="C:cytoplasm"/>
    <property type="evidence" value="ECO:0007669"/>
    <property type="project" value="UniProtKB-SubCell"/>
</dbReference>
<keyword evidence="5 9" id="KW-0479">Metal-binding</keyword>
<evidence type="ECO:0000256" key="7">
    <source>
        <dbReference type="ARBA" id="ARBA00023014"/>
    </source>
</evidence>
<dbReference type="GO" id="GO:0046872">
    <property type="term" value="F:metal ion binding"/>
    <property type="evidence" value="ECO:0007669"/>
    <property type="project" value="UniProtKB-UniRule"/>
</dbReference>
<gene>
    <name evidence="11" type="ordered locus">COB47_1000</name>
</gene>
<name>D9TJW9_CALOO</name>
<dbReference type="InterPro" id="IPR034505">
    <property type="entry name" value="Coproporphyrinogen-III_oxidase"/>
</dbReference>
<evidence type="ECO:0000256" key="1">
    <source>
        <dbReference type="ARBA" id="ARBA00006100"/>
    </source>
</evidence>
<keyword evidence="12" id="KW-1185">Reference proteome</keyword>
<evidence type="ECO:0000259" key="10">
    <source>
        <dbReference type="PROSITE" id="PS51918"/>
    </source>
</evidence>
<dbReference type="InterPro" id="IPR004559">
    <property type="entry name" value="HemW-like"/>
</dbReference>
<evidence type="ECO:0000256" key="5">
    <source>
        <dbReference type="ARBA" id="ARBA00022723"/>
    </source>
</evidence>
<keyword evidence="3 9" id="KW-0349">Heme</keyword>
<evidence type="ECO:0000256" key="3">
    <source>
        <dbReference type="ARBA" id="ARBA00022617"/>
    </source>
</evidence>
<feature type="domain" description="Radical SAM core" evidence="10">
    <location>
        <begin position="1"/>
        <end position="231"/>
    </location>
</feature>
<dbReference type="GO" id="GO:0051539">
    <property type="term" value="F:4 iron, 4 sulfur cluster binding"/>
    <property type="evidence" value="ECO:0007669"/>
    <property type="project" value="UniProtKB-UniRule"/>
</dbReference>
<dbReference type="eggNOG" id="COG0635">
    <property type="taxonomic scope" value="Bacteria"/>
</dbReference>
<dbReference type="PANTHER" id="PTHR13932:SF5">
    <property type="entry name" value="RADICAL S-ADENOSYL METHIONINE DOMAIN-CONTAINING PROTEIN 1, MITOCHONDRIAL"/>
    <property type="match status" value="1"/>
</dbReference>